<evidence type="ECO:0000256" key="5">
    <source>
        <dbReference type="ARBA" id="ARBA00023014"/>
    </source>
</evidence>
<dbReference type="InterPro" id="IPR007197">
    <property type="entry name" value="rSAM"/>
</dbReference>
<reference evidence="8" key="1">
    <citation type="submission" date="2015-08" db="EMBL/GenBank/DDBJ databases">
        <authorList>
            <person name="Varghese N."/>
        </authorList>
    </citation>
    <scope>NUCLEOTIDE SEQUENCE [LARGE SCALE GENOMIC DNA]</scope>
    <source>
        <strain evidence="8">DSM 18181</strain>
    </source>
</reference>
<keyword evidence="5" id="KW-0411">Iron-sulfur</keyword>
<evidence type="ECO:0000256" key="4">
    <source>
        <dbReference type="ARBA" id="ARBA00023004"/>
    </source>
</evidence>
<organism evidence="7 8">
    <name type="scientific">Thiomonas bhubaneswarensis</name>
    <dbReference type="NCBI Taxonomy" id="339866"/>
    <lineage>
        <taxon>Bacteria</taxon>
        <taxon>Pseudomonadati</taxon>
        <taxon>Pseudomonadota</taxon>
        <taxon>Betaproteobacteria</taxon>
        <taxon>Burkholderiales</taxon>
        <taxon>Thiomonas</taxon>
    </lineage>
</organism>
<dbReference type="SUPFAM" id="SSF102114">
    <property type="entry name" value="Radical SAM enzymes"/>
    <property type="match status" value="1"/>
</dbReference>
<evidence type="ECO:0000256" key="1">
    <source>
        <dbReference type="ARBA" id="ARBA00001966"/>
    </source>
</evidence>
<dbReference type="GO" id="GO:0046872">
    <property type="term" value="F:metal ion binding"/>
    <property type="evidence" value="ECO:0007669"/>
    <property type="project" value="UniProtKB-KW"/>
</dbReference>
<dbReference type="RefSeq" id="WP_055451494.1">
    <property type="nucleotide sequence ID" value="NZ_CYHF01000010.1"/>
</dbReference>
<dbReference type="InterPro" id="IPR006638">
    <property type="entry name" value="Elp3/MiaA/NifB-like_rSAM"/>
</dbReference>
<protein>
    <submittedName>
        <fullName evidence="7">Radical SAM superfamily enzyme YgiQ, UPF0313 family</fullName>
    </submittedName>
</protein>
<dbReference type="SFLD" id="SFLDG01082">
    <property type="entry name" value="B12-binding_domain_containing"/>
    <property type="match status" value="1"/>
</dbReference>
<dbReference type="InterPro" id="IPR058240">
    <property type="entry name" value="rSAM_sf"/>
</dbReference>
<evidence type="ECO:0000259" key="6">
    <source>
        <dbReference type="PROSITE" id="PS51332"/>
    </source>
</evidence>
<dbReference type="AlphaFoldDB" id="A0A0K6I9K1"/>
<dbReference type="GO" id="GO:0003824">
    <property type="term" value="F:catalytic activity"/>
    <property type="evidence" value="ECO:0007669"/>
    <property type="project" value="InterPro"/>
</dbReference>
<evidence type="ECO:0000313" key="8">
    <source>
        <dbReference type="Proteomes" id="UP000183649"/>
    </source>
</evidence>
<keyword evidence="4" id="KW-0408">Iron</keyword>
<dbReference type="Gene3D" id="3.40.50.280">
    <property type="entry name" value="Cobalamin-binding domain"/>
    <property type="match status" value="1"/>
</dbReference>
<dbReference type="GO" id="GO:0051536">
    <property type="term" value="F:iron-sulfur cluster binding"/>
    <property type="evidence" value="ECO:0007669"/>
    <property type="project" value="UniProtKB-KW"/>
</dbReference>
<proteinExistence type="predicted"/>
<dbReference type="InterPro" id="IPR006158">
    <property type="entry name" value="Cobalamin-bd"/>
</dbReference>
<comment type="cofactor">
    <cofactor evidence="1">
        <name>[4Fe-4S] cluster</name>
        <dbReference type="ChEBI" id="CHEBI:49883"/>
    </cofactor>
</comment>
<dbReference type="EMBL" id="CYHF01000010">
    <property type="protein sequence ID" value="CUA99794.1"/>
    <property type="molecule type" value="Genomic_DNA"/>
</dbReference>
<keyword evidence="8" id="KW-1185">Reference proteome</keyword>
<dbReference type="Pfam" id="PF02310">
    <property type="entry name" value="B12-binding"/>
    <property type="match status" value="1"/>
</dbReference>
<name>A0A0K6I9K1_9BURK</name>
<keyword evidence="3" id="KW-0479">Metal-binding</keyword>
<dbReference type="PANTHER" id="PTHR43409:SF7">
    <property type="entry name" value="BLL1977 PROTEIN"/>
    <property type="match status" value="1"/>
</dbReference>
<evidence type="ECO:0000256" key="3">
    <source>
        <dbReference type="ARBA" id="ARBA00022723"/>
    </source>
</evidence>
<dbReference type="GO" id="GO:0005829">
    <property type="term" value="C:cytosol"/>
    <property type="evidence" value="ECO:0007669"/>
    <property type="project" value="TreeGrafter"/>
</dbReference>
<keyword evidence="2" id="KW-0949">S-adenosyl-L-methionine</keyword>
<dbReference type="OrthoDB" id="9060335at2"/>
<dbReference type="Proteomes" id="UP000183649">
    <property type="component" value="Unassembled WGS sequence"/>
</dbReference>
<evidence type="ECO:0000256" key="2">
    <source>
        <dbReference type="ARBA" id="ARBA00022691"/>
    </source>
</evidence>
<sequence length="532" mass="58404">MSEPRVVVFFVNPPNSNDLDADDVGEASDIVVSKGIQHTDWANFPHLGILSLASYVDALPGFEGCYVDGVIHPLERILAVIRERAGRTLAVCLSAITANYEAAIRIAGAVKSIDSNISIVIGNDHFTALSREILHRHGDLIDCGFVGNEVYGGLVDFLRDRQQSRAASLYPGSVRLESGRIVADPAIREPVNRIIDYGLIDRTLPHTAVYTENFTRRLGRRILALTGRQVRKGVPVEIGRGCIKFSGDDACSFCSIQYGSMWKNELPADHAWSAVRGAWEAGYDYLYVTADELPLTFARLMLDMADSPPPWWCALPVDERPVLVGYARADGMEKEQVLKAMSEIGFRILFVGVDAGAARSLLALNKPLRNKDPVAAAHRMADANLRALYNARAHGVAIKAGFVLGHLGMNEALLAENIETYIAFLKAGRDVIISADIELLSPEPGSKDFRYLTDPDEAETMSDRLGLAIGSRALRQHVANRYRNVDIFDREAAIDDYIGVFMPELSKERLATARDQVRGECGRLGIVIGDDL</sequence>
<dbReference type="GO" id="GO:0031419">
    <property type="term" value="F:cobalamin binding"/>
    <property type="evidence" value="ECO:0007669"/>
    <property type="project" value="InterPro"/>
</dbReference>
<feature type="domain" description="B12-binding" evidence="6">
    <location>
        <begin position="25"/>
        <end position="165"/>
    </location>
</feature>
<dbReference type="PANTHER" id="PTHR43409">
    <property type="entry name" value="ANAEROBIC MAGNESIUM-PROTOPORPHYRIN IX MONOMETHYL ESTER CYCLASE-RELATED"/>
    <property type="match status" value="1"/>
</dbReference>
<dbReference type="STRING" id="339866.GCA_001418255_02666"/>
<dbReference type="InterPro" id="IPR051198">
    <property type="entry name" value="BchE-like"/>
</dbReference>
<dbReference type="PROSITE" id="PS51332">
    <property type="entry name" value="B12_BINDING"/>
    <property type="match status" value="1"/>
</dbReference>
<dbReference type="SFLD" id="SFLDS00029">
    <property type="entry name" value="Radical_SAM"/>
    <property type="match status" value="1"/>
</dbReference>
<dbReference type="SMART" id="SM00729">
    <property type="entry name" value="Elp3"/>
    <property type="match status" value="1"/>
</dbReference>
<evidence type="ECO:0000313" key="7">
    <source>
        <dbReference type="EMBL" id="CUA99794.1"/>
    </source>
</evidence>
<gene>
    <name evidence="7" type="ORF">Ga0061069_110105</name>
</gene>
<accession>A0A0K6I9K1</accession>